<dbReference type="RefSeq" id="XP_025368732.1">
    <property type="nucleotide sequence ID" value="XM_025510632.1"/>
</dbReference>
<dbReference type="EMBL" id="KZ819391">
    <property type="protein sequence ID" value="PWN41572.1"/>
    <property type="molecule type" value="Genomic_DNA"/>
</dbReference>
<name>A0A316VVU7_9BASI</name>
<protein>
    <submittedName>
        <fullName evidence="1">Uncharacterized protein</fullName>
    </submittedName>
</protein>
<organism evidence="1 2">
    <name type="scientific">Ceraceosorus guamensis</name>
    <dbReference type="NCBI Taxonomy" id="1522189"/>
    <lineage>
        <taxon>Eukaryota</taxon>
        <taxon>Fungi</taxon>
        <taxon>Dikarya</taxon>
        <taxon>Basidiomycota</taxon>
        <taxon>Ustilaginomycotina</taxon>
        <taxon>Exobasidiomycetes</taxon>
        <taxon>Ceraceosorales</taxon>
        <taxon>Ceraceosoraceae</taxon>
        <taxon>Ceraceosorus</taxon>
    </lineage>
</organism>
<reference evidence="1 2" key="1">
    <citation type="journal article" date="2018" name="Mol. Biol. Evol.">
        <title>Broad Genomic Sampling Reveals a Smut Pathogenic Ancestry of the Fungal Clade Ustilaginomycotina.</title>
        <authorList>
            <person name="Kijpornyongpan T."/>
            <person name="Mondo S.J."/>
            <person name="Barry K."/>
            <person name="Sandor L."/>
            <person name="Lee J."/>
            <person name="Lipzen A."/>
            <person name="Pangilinan J."/>
            <person name="LaButti K."/>
            <person name="Hainaut M."/>
            <person name="Henrissat B."/>
            <person name="Grigoriev I.V."/>
            <person name="Spatafora J.W."/>
            <person name="Aime M.C."/>
        </authorList>
    </citation>
    <scope>NUCLEOTIDE SEQUENCE [LARGE SCALE GENOMIC DNA]</scope>
    <source>
        <strain evidence="1 2">MCA 4658</strain>
    </source>
</reference>
<proteinExistence type="predicted"/>
<evidence type="ECO:0000313" key="1">
    <source>
        <dbReference type="EMBL" id="PWN41572.1"/>
    </source>
</evidence>
<gene>
    <name evidence="1" type="ORF">IE81DRAFT_172027</name>
</gene>
<accession>A0A316VVU7</accession>
<keyword evidence="2" id="KW-1185">Reference proteome</keyword>
<dbReference type="InParanoid" id="A0A316VVU7"/>
<dbReference type="AlphaFoldDB" id="A0A316VVU7"/>
<dbReference type="Proteomes" id="UP000245783">
    <property type="component" value="Unassembled WGS sequence"/>
</dbReference>
<evidence type="ECO:0000313" key="2">
    <source>
        <dbReference type="Proteomes" id="UP000245783"/>
    </source>
</evidence>
<dbReference type="GeneID" id="37032502"/>
<sequence length="139" mass="15234">MRTCMYRYRLSTWNHNAVQQALPHNTLTHTRDSRLATHHSPLTTLNVPIPIERRGDPSARNHSDTALVIFSIKFFARSLLRRLGRPVDGFGGLARGQLSVHDAETTGVRDVECACASASLCAVVVVVRATVTGSGWPST</sequence>